<evidence type="ECO:0000256" key="1">
    <source>
        <dbReference type="SAM" id="MobiDB-lite"/>
    </source>
</evidence>
<protein>
    <submittedName>
        <fullName evidence="2">Uncharacterized protein</fullName>
    </submittedName>
</protein>
<dbReference type="KEGG" id="saci:Sinac_6129"/>
<evidence type="ECO:0000313" key="3">
    <source>
        <dbReference type="Proteomes" id="UP000010798"/>
    </source>
</evidence>
<dbReference type="HOGENOM" id="CLU_1239455_0_0_0"/>
<organism evidence="2 3">
    <name type="scientific">Singulisphaera acidiphila (strain ATCC BAA-1392 / DSM 18658 / VKM B-2454 / MOB10)</name>
    <dbReference type="NCBI Taxonomy" id="886293"/>
    <lineage>
        <taxon>Bacteria</taxon>
        <taxon>Pseudomonadati</taxon>
        <taxon>Planctomycetota</taxon>
        <taxon>Planctomycetia</taxon>
        <taxon>Isosphaerales</taxon>
        <taxon>Isosphaeraceae</taxon>
        <taxon>Singulisphaera</taxon>
    </lineage>
</organism>
<dbReference type="AlphaFoldDB" id="L0DLV4"/>
<reference evidence="2 3" key="1">
    <citation type="submission" date="2012-02" db="EMBL/GenBank/DDBJ databases">
        <title>Complete sequence of chromosome of Singulisphaera acidiphila DSM 18658.</title>
        <authorList>
            <consortium name="US DOE Joint Genome Institute (JGI-PGF)"/>
            <person name="Lucas S."/>
            <person name="Copeland A."/>
            <person name="Lapidus A."/>
            <person name="Glavina del Rio T."/>
            <person name="Dalin E."/>
            <person name="Tice H."/>
            <person name="Bruce D."/>
            <person name="Goodwin L."/>
            <person name="Pitluck S."/>
            <person name="Peters L."/>
            <person name="Ovchinnikova G."/>
            <person name="Chertkov O."/>
            <person name="Kyrpides N."/>
            <person name="Mavromatis K."/>
            <person name="Ivanova N."/>
            <person name="Brettin T."/>
            <person name="Detter J.C."/>
            <person name="Han C."/>
            <person name="Larimer F."/>
            <person name="Land M."/>
            <person name="Hauser L."/>
            <person name="Markowitz V."/>
            <person name="Cheng J.-F."/>
            <person name="Hugenholtz P."/>
            <person name="Woyke T."/>
            <person name="Wu D."/>
            <person name="Tindall B."/>
            <person name="Pomrenke H."/>
            <person name="Brambilla E."/>
            <person name="Klenk H.-P."/>
            <person name="Eisen J.A."/>
        </authorList>
    </citation>
    <scope>NUCLEOTIDE SEQUENCE [LARGE SCALE GENOMIC DNA]</scope>
    <source>
        <strain evidence="3">ATCC BAA-1392 / DSM 18658 / VKM B-2454 / MOB10</strain>
    </source>
</reference>
<dbReference type="Proteomes" id="UP000010798">
    <property type="component" value="Chromosome"/>
</dbReference>
<accession>L0DLV4</accession>
<feature type="region of interest" description="Disordered" evidence="1">
    <location>
        <begin position="69"/>
        <end position="99"/>
    </location>
</feature>
<sequence length="223" mass="24109">MFHGSIDGGSLPPNEPSLPIYSTLNNIFTVSLANSLSHLQLGNSFSQRVDSSFGHSRLADLQKPEALQSGQRLQAGIGDSRLRQVERDEPMRPSQVCETSVGDCRLGDIETGKLGDELAQVSQAGVGERGSTDAEDTDRGHLSKGDQARIRNPCAVQEDSFQVRPTSKGSQPIIGQPRVARLEYCKTRERAGICECGDSGIVEGRIGKVQPSKLRNWCFAKSG</sequence>
<keyword evidence="3" id="KW-1185">Reference proteome</keyword>
<proteinExistence type="predicted"/>
<dbReference type="EMBL" id="CP003364">
    <property type="protein sequence ID" value="AGA30232.1"/>
    <property type="molecule type" value="Genomic_DNA"/>
</dbReference>
<gene>
    <name evidence="2" type="ordered locus">Sinac_6129</name>
</gene>
<feature type="compositionally biased region" description="Basic and acidic residues" evidence="1">
    <location>
        <begin position="137"/>
        <end position="148"/>
    </location>
</feature>
<feature type="compositionally biased region" description="Basic and acidic residues" evidence="1">
    <location>
        <begin position="80"/>
        <end position="91"/>
    </location>
</feature>
<evidence type="ECO:0000313" key="2">
    <source>
        <dbReference type="EMBL" id="AGA30232.1"/>
    </source>
</evidence>
<feature type="region of interest" description="Disordered" evidence="1">
    <location>
        <begin position="122"/>
        <end position="148"/>
    </location>
</feature>
<name>L0DLV4_SINAD</name>